<reference evidence="1" key="1">
    <citation type="submission" date="2021-06" db="EMBL/GenBank/DDBJ databases">
        <authorList>
            <person name="Kallberg Y."/>
            <person name="Tangrot J."/>
            <person name="Rosling A."/>
        </authorList>
    </citation>
    <scope>NUCLEOTIDE SEQUENCE</scope>
    <source>
        <strain evidence="1">MA461A</strain>
    </source>
</reference>
<evidence type="ECO:0000313" key="1">
    <source>
        <dbReference type="EMBL" id="CAG8785666.1"/>
    </source>
</evidence>
<accession>A0ACA9RBF2</accession>
<proteinExistence type="predicted"/>
<evidence type="ECO:0000313" key="2">
    <source>
        <dbReference type="Proteomes" id="UP000789920"/>
    </source>
</evidence>
<dbReference type="EMBL" id="CAJVQC010048076">
    <property type="protein sequence ID" value="CAG8785666.1"/>
    <property type="molecule type" value="Genomic_DNA"/>
</dbReference>
<name>A0ACA9RBF2_9GLOM</name>
<keyword evidence="2" id="KW-1185">Reference proteome</keyword>
<gene>
    <name evidence="1" type="ORF">RPERSI_LOCUS18257</name>
</gene>
<comment type="caution">
    <text evidence="1">The sequence shown here is derived from an EMBL/GenBank/DDBJ whole genome shotgun (WGS) entry which is preliminary data.</text>
</comment>
<dbReference type="Proteomes" id="UP000789920">
    <property type="component" value="Unassembled WGS sequence"/>
</dbReference>
<organism evidence="1 2">
    <name type="scientific">Racocetra persica</name>
    <dbReference type="NCBI Taxonomy" id="160502"/>
    <lineage>
        <taxon>Eukaryota</taxon>
        <taxon>Fungi</taxon>
        <taxon>Fungi incertae sedis</taxon>
        <taxon>Mucoromycota</taxon>
        <taxon>Glomeromycotina</taxon>
        <taxon>Glomeromycetes</taxon>
        <taxon>Diversisporales</taxon>
        <taxon>Gigasporaceae</taxon>
        <taxon>Racocetra</taxon>
    </lineage>
</organism>
<feature type="non-terminal residue" evidence="1">
    <location>
        <position position="1"/>
    </location>
</feature>
<protein>
    <submittedName>
        <fullName evidence="1">18811_t:CDS:1</fullName>
    </submittedName>
</protein>
<sequence length="71" mass="8520">WQMNQILLENSLINCYPCLEECLEVIEILRNIQKNQATQIDDIKNKIPINRKNPNYEQTKFKDENVEEIEL</sequence>